<dbReference type="Proteomes" id="UP000199662">
    <property type="component" value="Unassembled WGS sequence"/>
</dbReference>
<evidence type="ECO:0000256" key="1">
    <source>
        <dbReference type="ARBA" id="ARBA00004496"/>
    </source>
</evidence>
<keyword evidence="6" id="KW-0418">Kinase</keyword>
<evidence type="ECO:0000313" key="9">
    <source>
        <dbReference type="Proteomes" id="UP000199662"/>
    </source>
</evidence>
<name>A0A1H6WUK6_9FIRM</name>
<dbReference type="EMBL" id="FNZK01000004">
    <property type="protein sequence ID" value="SEJ19586.1"/>
    <property type="molecule type" value="Genomic_DNA"/>
</dbReference>
<dbReference type="GO" id="GO:0016301">
    <property type="term" value="F:kinase activity"/>
    <property type="evidence" value="ECO:0007669"/>
    <property type="project" value="UniProtKB-KW"/>
</dbReference>
<reference evidence="8 9" key="1">
    <citation type="submission" date="2016-10" db="EMBL/GenBank/DDBJ databases">
        <authorList>
            <person name="de Groot N.N."/>
        </authorList>
    </citation>
    <scope>NUCLEOTIDE SEQUENCE [LARGE SCALE GENOMIC DNA]</scope>
    <source>
        <strain evidence="8 9">DSM 2179</strain>
    </source>
</reference>
<evidence type="ECO:0000313" key="8">
    <source>
        <dbReference type="EMBL" id="SEJ19586.1"/>
    </source>
</evidence>
<evidence type="ECO:0000256" key="6">
    <source>
        <dbReference type="ARBA" id="ARBA00022777"/>
    </source>
</evidence>
<dbReference type="Gene3D" id="3.40.930.10">
    <property type="entry name" value="Mannitol-specific EII, Chain A"/>
    <property type="match status" value="1"/>
</dbReference>
<dbReference type="GO" id="GO:0009401">
    <property type="term" value="P:phosphoenolpyruvate-dependent sugar phosphotransferase system"/>
    <property type="evidence" value="ECO:0007669"/>
    <property type="project" value="UniProtKB-KW"/>
</dbReference>
<accession>A0A1H6WUK6</accession>
<comment type="subcellular location">
    <subcellularLocation>
        <location evidence="1">Cytoplasm</location>
    </subcellularLocation>
</comment>
<dbReference type="GO" id="GO:0005737">
    <property type="term" value="C:cytoplasm"/>
    <property type="evidence" value="ECO:0007669"/>
    <property type="project" value="UniProtKB-SubCell"/>
</dbReference>
<feature type="domain" description="PTS EIIA type-2" evidence="7">
    <location>
        <begin position="4"/>
        <end position="147"/>
    </location>
</feature>
<proteinExistence type="predicted"/>
<dbReference type="PROSITE" id="PS51094">
    <property type="entry name" value="PTS_EIIA_TYPE_2"/>
    <property type="match status" value="1"/>
</dbReference>
<keyword evidence="4" id="KW-0808">Transferase</keyword>
<keyword evidence="5" id="KW-0598">Phosphotransferase system</keyword>
<keyword evidence="9" id="KW-1185">Reference proteome</keyword>
<gene>
    <name evidence="8" type="ORF">SAMN05660742_104117</name>
</gene>
<dbReference type="PANTHER" id="PTHR36203">
    <property type="entry name" value="ASCORBATE-SPECIFIC PTS SYSTEM EIIA COMPONENT"/>
    <property type="match status" value="1"/>
</dbReference>
<evidence type="ECO:0000256" key="4">
    <source>
        <dbReference type="ARBA" id="ARBA00022679"/>
    </source>
</evidence>
<dbReference type="SUPFAM" id="SSF55804">
    <property type="entry name" value="Phoshotransferase/anion transport protein"/>
    <property type="match status" value="1"/>
</dbReference>
<dbReference type="STRING" id="84035.SAMN05660742_104117"/>
<dbReference type="InterPro" id="IPR016152">
    <property type="entry name" value="PTrfase/Anion_transptr"/>
</dbReference>
<dbReference type="InterPro" id="IPR002178">
    <property type="entry name" value="PTS_EIIA_type-2_dom"/>
</dbReference>
<evidence type="ECO:0000259" key="7">
    <source>
        <dbReference type="PROSITE" id="PS51094"/>
    </source>
</evidence>
<keyword evidence="3" id="KW-0963">Cytoplasm</keyword>
<dbReference type="Pfam" id="PF00359">
    <property type="entry name" value="PTS_EIIA_2"/>
    <property type="match status" value="1"/>
</dbReference>
<sequence>MIQKLFTDQTVAVDIEVKSWEEAVRYGGAMLVDAGNTDKNYIDAMVQNIQKMGQYIVIAPGLAMPHARPEYGVKKIGMSLVRLKNPVPFGNEEYDPVDILIFICAIDQTTHITALAELMILIEDEPFLAAVRNGMTKNEIISYIQNKDFTVKDD</sequence>
<dbReference type="RefSeq" id="WP_019552407.1">
    <property type="nucleotide sequence ID" value="NZ_FNZK01000004.1"/>
</dbReference>
<dbReference type="PANTHER" id="PTHR36203:SF5">
    <property type="entry name" value="PTS SYSTEM, EIIA COMPONENT"/>
    <property type="match status" value="1"/>
</dbReference>
<evidence type="ECO:0000256" key="3">
    <source>
        <dbReference type="ARBA" id="ARBA00022490"/>
    </source>
</evidence>
<dbReference type="AlphaFoldDB" id="A0A1H6WUK6"/>
<keyword evidence="2" id="KW-0813">Transport</keyword>
<dbReference type="CDD" id="cd00211">
    <property type="entry name" value="PTS_IIA_fru"/>
    <property type="match status" value="1"/>
</dbReference>
<protein>
    <submittedName>
        <fullName evidence="8">PTS system IIA component, L-Asc family (TC 4.A.7)</fullName>
    </submittedName>
</protein>
<evidence type="ECO:0000256" key="2">
    <source>
        <dbReference type="ARBA" id="ARBA00022448"/>
    </source>
</evidence>
<dbReference type="InterPro" id="IPR051351">
    <property type="entry name" value="Ascorbate-PTS_EIIA_comp"/>
</dbReference>
<evidence type="ECO:0000256" key="5">
    <source>
        <dbReference type="ARBA" id="ARBA00022683"/>
    </source>
</evidence>
<organism evidence="8 9">
    <name type="scientific">Propionispira arboris</name>
    <dbReference type="NCBI Taxonomy" id="84035"/>
    <lineage>
        <taxon>Bacteria</taxon>
        <taxon>Bacillati</taxon>
        <taxon>Bacillota</taxon>
        <taxon>Negativicutes</taxon>
        <taxon>Selenomonadales</taxon>
        <taxon>Selenomonadaceae</taxon>
        <taxon>Propionispira</taxon>
    </lineage>
</organism>